<evidence type="ECO:0000313" key="2">
    <source>
        <dbReference type="Proteomes" id="UP001173801"/>
    </source>
</evidence>
<proteinExistence type="predicted"/>
<reference evidence="1" key="2">
    <citation type="journal article" date="2023" name="Microorganisms">
        <title>Isolation and Genomic Characteristics of Cat-Borne Campylobacter felis sp. nov. and Sheep-Borne Campylobacter ovis sp. nov.</title>
        <authorList>
            <person name="Wang H."/>
            <person name="Li Y."/>
            <person name="Gu Y."/>
            <person name="Zhou G."/>
            <person name="Chen X."/>
            <person name="Zhang X."/>
            <person name="Shao Z."/>
            <person name="Zhang J."/>
            <person name="Zhang M."/>
        </authorList>
    </citation>
    <scope>NUCLEOTIDE SEQUENCE</scope>
    <source>
        <strain evidence="1">PS10</strain>
    </source>
</reference>
<protein>
    <submittedName>
        <fullName evidence="1">Gag protein</fullName>
    </submittedName>
</protein>
<name>A0ABT7HSU9_9BACT</name>
<dbReference type="Proteomes" id="UP001173801">
    <property type="component" value="Unassembled WGS sequence"/>
</dbReference>
<evidence type="ECO:0000313" key="1">
    <source>
        <dbReference type="EMBL" id="MDL0089919.1"/>
    </source>
</evidence>
<dbReference type="EMBL" id="JANURM010000027">
    <property type="protein sequence ID" value="MDL0089919.1"/>
    <property type="molecule type" value="Genomic_DNA"/>
</dbReference>
<organism evidence="1 2">
    <name type="scientific">Campylobacter gastrosuis</name>
    <dbReference type="NCBI Taxonomy" id="2974576"/>
    <lineage>
        <taxon>Bacteria</taxon>
        <taxon>Pseudomonadati</taxon>
        <taxon>Campylobacterota</taxon>
        <taxon>Epsilonproteobacteria</taxon>
        <taxon>Campylobacterales</taxon>
        <taxon>Campylobacteraceae</taxon>
        <taxon>Campylobacter</taxon>
    </lineage>
</organism>
<accession>A0ABT7HSU9</accession>
<reference evidence="1" key="1">
    <citation type="submission" date="2022-08" db="EMBL/GenBank/DDBJ databases">
        <authorList>
            <person name="Wang H."/>
        </authorList>
    </citation>
    <scope>NUCLEOTIDE SEQUENCE</scope>
    <source>
        <strain evidence="1">PS10</strain>
    </source>
</reference>
<comment type="caution">
    <text evidence="1">The sequence shown here is derived from an EMBL/GenBank/DDBJ whole genome shotgun (WGS) entry which is preliminary data.</text>
</comment>
<dbReference type="RefSeq" id="WP_284938682.1">
    <property type="nucleotide sequence ID" value="NZ_JANURM010000027.1"/>
</dbReference>
<keyword evidence="2" id="KW-1185">Reference proteome</keyword>
<sequence>MPKIHKNVMYKKTRYDLSLSIQNASRFEQLCEAYEMKKSDMADFIIDSFCTGNLRYQNYLKNLDKKRTSLKNKAQDDISLFNLKDDENV</sequence>
<gene>
    <name evidence="1" type="ORF">NYG85_11185</name>
</gene>